<gene>
    <name evidence="3" type="ORF">C4886_18000</name>
</gene>
<dbReference type="GO" id="GO:0003676">
    <property type="term" value="F:nucleic acid binding"/>
    <property type="evidence" value="ECO:0007669"/>
    <property type="project" value="InterPro"/>
</dbReference>
<dbReference type="GO" id="GO:0015074">
    <property type="term" value="P:DNA integration"/>
    <property type="evidence" value="ECO:0007669"/>
    <property type="project" value="InterPro"/>
</dbReference>
<name>A0A367FUP6_9FIRM</name>
<accession>A0A367FUP6</accession>
<dbReference type="EMBL" id="PSQG01000060">
    <property type="protein sequence ID" value="RCH41474.1"/>
    <property type="molecule type" value="Genomic_DNA"/>
</dbReference>
<comment type="similarity">
    <text evidence="1">Belongs to the transposase IS21/IS408/IS1162 family.</text>
</comment>
<dbReference type="InterPro" id="IPR001584">
    <property type="entry name" value="Integrase_cat-core"/>
</dbReference>
<evidence type="ECO:0000313" key="3">
    <source>
        <dbReference type="EMBL" id="RCH41474.1"/>
    </source>
</evidence>
<organism evidence="3 4">
    <name type="scientific">Blautia obeum</name>
    <dbReference type="NCBI Taxonomy" id="40520"/>
    <lineage>
        <taxon>Bacteria</taxon>
        <taxon>Bacillati</taxon>
        <taxon>Bacillota</taxon>
        <taxon>Clostridia</taxon>
        <taxon>Lachnospirales</taxon>
        <taxon>Lachnospiraceae</taxon>
        <taxon>Blautia</taxon>
    </lineage>
</organism>
<comment type="caution">
    <text evidence="3">The sequence shown here is derived from an EMBL/GenBank/DDBJ whole genome shotgun (WGS) entry which is preliminary data.</text>
</comment>
<evidence type="ECO:0000259" key="2">
    <source>
        <dbReference type="PROSITE" id="PS50994"/>
    </source>
</evidence>
<feature type="domain" description="Integrase catalytic" evidence="2">
    <location>
        <begin position="136"/>
        <end position="322"/>
    </location>
</feature>
<dbReference type="PANTHER" id="PTHR35004">
    <property type="entry name" value="TRANSPOSASE RV3428C-RELATED"/>
    <property type="match status" value="1"/>
</dbReference>
<evidence type="ECO:0000256" key="1">
    <source>
        <dbReference type="ARBA" id="ARBA00009277"/>
    </source>
</evidence>
<dbReference type="RefSeq" id="WP_114002947.1">
    <property type="nucleotide sequence ID" value="NZ_PSQG01000060.1"/>
</dbReference>
<dbReference type="AlphaFoldDB" id="A0A367FUP6"/>
<dbReference type="Proteomes" id="UP000253208">
    <property type="component" value="Unassembled WGS sequence"/>
</dbReference>
<proteinExistence type="inferred from homology"/>
<dbReference type="InterPro" id="IPR054353">
    <property type="entry name" value="IstA-like_C"/>
</dbReference>
<dbReference type="InterPro" id="IPR036397">
    <property type="entry name" value="RNaseH_sf"/>
</dbReference>
<dbReference type="PROSITE" id="PS50994">
    <property type="entry name" value="INTEGRASE"/>
    <property type="match status" value="1"/>
</dbReference>
<protein>
    <submittedName>
        <fullName evidence="3">Transposase</fullName>
    </submittedName>
</protein>
<dbReference type="PANTHER" id="PTHR35004:SF8">
    <property type="entry name" value="TRANSPOSASE RV3428C-RELATED"/>
    <property type="match status" value="1"/>
</dbReference>
<reference evidence="3 4" key="1">
    <citation type="submission" date="2018-02" db="EMBL/GenBank/DDBJ databases">
        <title>Complete genome sequencing of Faecalibacterium prausnitzii strains isolated from the human gut.</title>
        <authorList>
            <person name="Fitzgerald B.C."/>
            <person name="Shkoporov A.N."/>
            <person name="Ross P.R."/>
            <person name="Hill C."/>
        </authorList>
    </citation>
    <scope>NUCLEOTIDE SEQUENCE [LARGE SCALE GENOMIC DNA]</scope>
    <source>
        <strain evidence="3 4">APC942/31-1</strain>
    </source>
</reference>
<dbReference type="Pfam" id="PF22483">
    <property type="entry name" value="Mu-transpos_C_2"/>
    <property type="match status" value="1"/>
</dbReference>
<dbReference type="Gene3D" id="3.30.420.10">
    <property type="entry name" value="Ribonuclease H-like superfamily/Ribonuclease H"/>
    <property type="match status" value="1"/>
</dbReference>
<evidence type="ECO:0000313" key="4">
    <source>
        <dbReference type="Proteomes" id="UP000253208"/>
    </source>
</evidence>
<sequence>MHDYNTILGVIELRLSKVSYDAVQKRYRIGRSGIALIMNRYNDSGLSLDDLRQMPPAKVVDLIYPKGNLRHKDIPLPDFEKIHEQMIQMGKHADLSFLWIDYKKEHPNGYQLAQFYKLYRDFMVDTYGTSKTSMPVERIPGEKLYIDWVGDQPELLLDTATGELRKVHIFTTTLGFSSLVYAEIFLDEKLPHFIAGTVHALSYYGAVPKYLVPDNLKTAVTMHSKDELVLQSAFSDLETFYDTVILPPPPRKPKGKPTVENHVRFLETHLVEELKKDTYTSLEALNAAVKKIVADINQRPFQKKSDIRKSRMNGFEKYDKPRMNQLPGESYTLCDYKYFLKVPDNYHLEYDAHYYSVLYTYKGKPAILKATMTEIRICDEYNRLICRHPRSYRDFPLYITDDSHMPPEHLYYKEVNAHDGAYYRRWASVYGESMVTLIDRILRSSKHEEQAYNSCAGVLHSCKDVPNRLVREAAEKCVEANACKYSYFKKVLGMVQNNHSSSGINGKLPSHTNIRGKEAYK</sequence>